<evidence type="ECO:0000313" key="2">
    <source>
        <dbReference type="Proteomes" id="UP001054945"/>
    </source>
</evidence>
<reference evidence="1 2" key="1">
    <citation type="submission" date="2021-06" db="EMBL/GenBank/DDBJ databases">
        <title>Caerostris extrusa draft genome.</title>
        <authorList>
            <person name="Kono N."/>
            <person name="Arakawa K."/>
        </authorList>
    </citation>
    <scope>NUCLEOTIDE SEQUENCE [LARGE SCALE GENOMIC DNA]</scope>
</reference>
<comment type="caution">
    <text evidence="1">The sequence shown here is derived from an EMBL/GenBank/DDBJ whole genome shotgun (WGS) entry which is preliminary data.</text>
</comment>
<keyword evidence="2" id="KW-1185">Reference proteome</keyword>
<sequence>MKHFRFSLVFQEERRNFSGEIFKFLFGGDGFFKTNLGEIIPQRATPETGQKMMIRIFADLPLCQVRPRVDKHVPKVAHGSLGHVRPNPILLTVNSSQQIIGLRIASPRLWIIGFNLRFPET</sequence>
<proteinExistence type="predicted"/>
<organism evidence="1 2">
    <name type="scientific">Caerostris extrusa</name>
    <name type="common">Bark spider</name>
    <name type="synonym">Caerostris bankana</name>
    <dbReference type="NCBI Taxonomy" id="172846"/>
    <lineage>
        <taxon>Eukaryota</taxon>
        <taxon>Metazoa</taxon>
        <taxon>Ecdysozoa</taxon>
        <taxon>Arthropoda</taxon>
        <taxon>Chelicerata</taxon>
        <taxon>Arachnida</taxon>
        <taxon>Araneae</taxon>
        <taxon>Araneomorphae</taxon>
        <taxon>Entelegynae</taxon>
        <taxon>Araneoidea</taxon>
        <taxon>Araneidae</taxon>
        <taxon>Caerostris</taxon>
    </lineage>
</organism>
<dbReference type="EMBL" id="BPLR01003039">
    <property type="protein sequence ID" value="GIX80509.1"/>
    <property type="molecule type" value="Genomic_DNA"/>
</dbReference>
<accession>A0AAV4N823</accession>
<dbReference type="Proteomes" id="UP001054945">
    <property type="component" value="Unassembled WGS sequence"/>
</dbReference>
<dbReference type="AlphaFoldDB" id="A0AAV4N823"/>
<name>A0AAV4N823_CAEEX</name>
<gene>
    <name evidence="1" type="ORF">CEXT_474291</name>
</gene>
<protein>
    <submittedName>
        <fullName evidence="1">Uncharacterized protein</fullName>
    </submittedName>
</protein>
<evidence type="ECO:0000313" key="1">
    <source>
        <dbReference type="EMBL" id="GIX80509.1"/>
    </source>
</evidence>